<organism evidence="1 2">
    <name type="scientific">Symbiodinium natans</name>
    <dbReference type="NCBI Taxonomy" id="878477"/>
    <lineage>
        <taxon>Eukaryota</taxon>
        <taxon>Sar</taxon>
        <taxon>Alveolata</taxon>
        <taxon>Dinophyceae</taxon>
        <taxon>Suessiales</taxon>
        <taxon>Symbiodiniaceae</taxon>
        <taxon>Symbiodinium</taxon>
    </lineage>
</organism>
<gene>
    <name evidence="1" type="ORF">SNAT2548_LOCUS11728</name>
</gene>
<evidence type="ECO:0000313" key="2">
    <source>
        <dbReference type="Proteomes" id="UP000604046"/>
    </source>
</evidence>
<proteinExistence type="predicted"/>
<feature type="non-terminal residue" evidence="1">
    <location>
        <position position="1"/>
    </location>
</feature>
<name>A0A812LH12_9DINO</name>
<protein>
    <recommendedName>
        <fullName evidence="3">Calpain catalytic domain-containing protein</fullName>
    </recommendedName>
</protein>
<keyword evidence="2" id="KW-1185">Reference proteome</keyword>
<dbReference type="SUPFAM" id="SSF54001">
    <property type="entry name" value="Cysteine proteinases"/>
    <property type="match status" value="1"/>
</dbReference>
<dbReference type="Proteomes" id="UP000604046">
    <property type="component" value="Unassembled WGS sequence"/>
</dbReference>
<dbReference type="InterPro" id="IPR038765">
    <property type="entry name" value="Papain-like_cys_pep_sf"/>
</dbReference>
<reference evidence="1" key="1">
    <citation type="submission" date="2021-02" db="EMBL/GenBank/DDBJ databases">
        <authorList>
            <person name="Dougan E. K."/>
            <person name="Rhodes N."/>
            <person name="Thang M."/>
            <person name="Chan C."/>
        </authorList>
    </citation>
    <scope>NUCLEOTIDE SEQUENCE</scope>
</reference>
<evidence type="ECO:0000313" key="1">
    <source>
        <dbReference type="EMBL" id="CAE7246551.1"/>
    </source>
</evidence>
<dbReference type="OrthoDB" id="9374162at2759"/>
<comment type="caution">
    <text evidence="1">The sequence shown here is derived from an EMBL/GenBank/DDBJ whole genome shotgun (WGS) entry which is preliminary data.</text>
</comment>
<feature type="non-terminal residue" evidence="1">
    <location>
        <position position="53"/>
    </location>
</feature>
<dbReference type="AlphaFoldDB" id="A0A812LH12"/>
<dbReference type="EMBL" id="CAJNDS010001086">
    <property type="protein sequence ID" value="CAE7246551.1"/>
    <property type="molecule type" value="Genomic_DNA"/>
</dbReference>
<accession>A0A812LH12</accession>
<evidence type="ECO:0008006" key="3">
    <source>
        <dbReference type="Google" id="ProtNLM"/>
    </source>
</evidence>
<sequence>VVATCPKLVEDLFETKEFNPNGAYLLRLHHAGSWRRILIDDLLPTSKVFEGYI</sequence>